<dbReference type="EMBL" id="BSDI01000001">
    <property type="protein sequence ID" value="GLH95161.1"/>
    <property type="molecule type" value="Genomic_DNA"/>
</dbReference>
<gene>
    <name evidence="1" type="ORF">Pa4123_04330</name>
</gene>
<evidence type="ECO:0000313" key="1">
    <source>
        <dbReference type="EMBL" id="GLH95161.1"/>
    </source>
</evidence>
<name>A0ABQ5QMQ3_9ACTN</name>
<reference evidence="1" key="1">
    <citation type="submission" date="2022-12" db="EMBL/GenBank/DDBJ databases">
        <title>New Phytohabitans aurantiacus sp. RD004123 nov., an actinomycete isolated from soil.</title>
        <authorList>
            <person name="Triningsih D.W."/>
            <person name="Harunari E."/>
            <person name="Igarashi Y."/>
        </authorList>
    </citation>
    <scope>NUCLEOTIDE SEQUENCE</scope>
    <source>
        <strain evidence="1">RD004123</strain>
    </source>
</reference>
<dbReference type="Gene3D" id="3.90.1570.10">
    <property type="entry name" value="tt1808, chain A"/>
    <property type="match status" value="1"/>
</dbReference>
<dbReference type="Proteomes" id="UP001144280">
    <property type="component" value="Unassembled WGS sequence"/>
</dbReference>
<comment type="caution">
    <text evidence="1">The sequence shown here is derived from an EMBL/GenBank/DDBJ whole genome shotgun (WGS) entry which is preliminary data.</text>
</comment>
<evidence type="ECO:0000313" key="2">
    <source>
        <dbReference type="Proteomes" id="UP001144280"/>
    </source>
</evidence>
<proteinExistence type="predicted"/>
<accession>A0ABQ5QMQ3</accession>
<dbReference type="InterPro" id="IPR012296">
    <property type="entry name" value="Nuclease_put_TT1808"/>
</dbReference>
<keyword evidence="2" id="KW-1185">Reference proteome</keyword>
<organism evidence="1 2">
    <name type="scientific">Phytohabitans aurantiacus</name>
    <dbReference type="NCBI Taxonomy" id="3016789"/>
    <lineage>
        <taxon>Bacteria</taxon>
        <taxon>Bacillati</taxon>
        <taxon>Actinomycetota</taxon>
        <taxon>Actinomycetes</taxon>
        <taxon>Micromonosporales</taxon>
        <taxon>Micromonosporaceae</taxon>
    </lineage>
</organism>
<evidence type="ECO:0008006" key="3">
    <source>
        <dbReference type="Google" id="ProtNLM"/>
    </source>
</evidence>
<sequence length="158" mass="17642">MRTIELPVTNEWTPELLEGLPPDYRYEVSEGRLTLSARAMRPWQADGIARVCRLLRAQGRLAYHNQGVVVGPGEIGCCDVGVFHGPPKDAAYHPARAFELVVDAVSPAPARYAAGRIPEYWRVDEIDGDTVIYQHRLVRDEYVESRVVLLSALEAESV</sequence>
<protein>
    <recommendedName>
        <fullName evidence="3">Restriction endonuclease domain-containing protein</fullName>
    </recommendedName>
</protein>
<dbReference type="RefSeq" id="WP_281892029.1">
    <property type="nucleotide sequence ID" value="NZ_BSDI01000001.1"/>
</dbReference>